<feature type="compositionally biased region" description="Basic and acidic residues" evidence="12">
    <location>
        <begin position="550"/>
        <end position="560"/>
    </location>
</feature>
<dbReference type="InterPro" id="IPR035500">
    <property type="entry name" value="NHR-like_dom_sf"/>
</dbReference>
<dbReference type="InterPro" id="IPR001628">
    <property type="entry name" value="Znf_hrmn_rcpt"/>
</dbReference>
<feature type="region of interest" description="Disordered" evidence="12">
    <location>
        <begin position="524"/>
        <end position="562"/>
    </location>
</feature>
<evidence type="ECO:0000256" key="6">
    <source>
        <dbReference type="ARBA" id="ARBA00023015"/>
    </source>
</evidence>
<dbReference type="SMART" id="SM00399">
    <property type="entry name" value="ZnF_C4"/>
    <property type="match status" value="1"/>
</dbReference>
<dbReference type="Pfam" id="PF00104">
    <property type="entry name" value="Hormone_recep"/>
    <property type="match status" value="1"/>
</dbReference>
<dbReference type="GO" id="GO:0030154">
    <property type="term" value="P:cell differentiation"/>
    <property type="evidence" value="ECO:0007669"/>
    <property type="project" value="TreeGrafter"/>
</dbReference>
<proteinExistence type="inferred from homology"/>
<evidence type="ECO:0000256" key="11">
    <source>
        <dbReference type="RuleBase" id="RU004334"/>
    </source>
</evidence>
<dbReference type="WBParaSite" id="nRc.2.0.1.t46639-RA">
    <property type="protein sequence ID" value="nRc.2.0.1.t46639-RA"/>
    <property type="gene ID" value="nRc.2.0.1.g46639"/>
</dbReference>
<keyword evidence="9 11" id="KW-0675">Receptor</keyword>
<dbReference type="SMART" id="SM00430">
    <property type="entry name" value="HOLI"/>
    <property type="match status" value="1"/>
</dbReference>
<comment type="similarity">
    <text evidence="2">Belongs to the nuclear hormone receptor family. NR1 subfamily.</text>
</comment>
<dbReference type="Gene3D" id="3.30.50.10">
    <property type="entry name" value="Erythroid Transcription Factor GATA-1, subunit A"/>
    <property type="match status" value="1"/>
</dbReference>
<dbReference type="SUPFAM" id="SSF48508">
    <property type="entry name" value="Nuclear receptor ligand-binding domain"/>
    <property type="match status" value="1"/>
</dbReference>
<dbReference type="PROSITE" id="PS51030">
    <property type="entry name" value="NUCLEAR_REC_DBD_2"/>
    <property type="match status" value="1"/>
</dbReference>
<evidence type="ECO:0000256" key="5">
    <source>
        <dbReference type="ARBA" id="ARBA00022833"/>
    </source>
</evidence>
<dbReference type="GO" id="GO:0008270">
    <property type="term" value="F:zinc ion binding"/>
    <property type="evidence" value="ECO:0007669"/>
    <property type="project" value="UniProtKB-KW"/>
</dbReference>
<dbReference type="SUPFAM" id="SSF57716">
    <property type="entry name" value="Glucocorticoid receptor-like (DNA-binding domain)"/>
    <property type="match status" value="1"/>
</dbReference>
<keyword evidence="4 11" id="KW-0863">Zinc-finger</keyword>
<dbReference type="OMA" id="PTSCPWK"/>
<dbReference type="PRINTS" id="PR00047">
    <property type="entry name" value="STROIDFINGER"/>
</dbReference>
<keyword evidence="5 11" id="KW-0862">Zinc</keyword>
<dbReference type="Proteomes" id="UP000887565">
    <property type="component" value="Unplaced"/>
</dbReference>
<dbReference type="GO" id="GO:0009755">
    <property type="term" value="P:hormone-mediated signaling pathway"/>
    <property type="evidence" value="ECO:0007669"/>
    <property type="project" value="TreeGrafter"/>
</dbReference>
<reference evidence="16" key="1">
    <citation type="submission" date="2022-11" db="UniProtKB">
        <authorList>
            <consortium name="WormBaseParasite"/>
        </authorList>
    </citation>
    <scope>IDENTIFICATION</scope>
</reference>
<dbReference type="GO" id="GO:0005737">
    <property type="term" value="C:cytoplasm"/>
    <property type="evidence" value="ECO:0007669"/>
    <property type="project" value="UniProtKB-SubCell"/>
</dbReference>
<dbReference type="PANTHER" id="PTHR24082:SF473">
    <property type="entry name" value="ECDYSONE-INDUCED PROTEIN 75B, ISOFORM B"/>
    <property type="match status" value="1"/>
</dbReference>
<dbReference type="GO" id="GO:0000978">
    <property type="term" value="F:RNA polymerase II cis-regulatory region sequence-specific DNA binding"/>
    <property type="evidence" value="ECO:0007669"/>
    <property type="project" value="TreeGrafter"/>
</dbReference>
<feature type="compositionally biased region" description="Low complexity" evidence="12">
    <location>
        <begin position="530"/>
        <end position="549"/>
    </location>
</feature>
<evidence type="ECO:0000313" key="16">
    <source>
        <dbReference type="WBParaSite" id="nRc.2.0.1.t46639-RA"/>
    </source>
</evidence>
<dbReference type="PROSITE" id="PS00031">
    <property type="entry name" value="NUCLEAR_REC_DBD_1"/>
    <property type="match status" value="1"/>
</dbReference>
<dbReference type="InterPro" id="IPR013088">
    <property type="entry name" value="Znf_NHR/GATA"/>
</dbReference>
<dbReference type="PRINTS" id="PR00546">
    <property type="entry name" value="THYROIDHORMR"/>
</dbReference>
<evidence type="ECO:0000313" key="15">
    <source>
        <dbReference type="Proteomes" id="UP000887565"/>
    </source>
</evidence>
<dbReference type="PANTHER" id="PTHR24082">
    <property type="entry name" value="NUCLEAR HORMONE RECEPTOR"/>
    <property type="match status" value="1"/>
</dbReference>
<evidence type="ECO:0000259" key="13">
    <source>
        <dbReference type="PROSITE" id="PS51030"/>
    </source>
</evidence>
<evidence type="ECO:0000256" key="3">
    <source>
        <dbReference type="ARBA" id="ARBA00022723"/>
    </source>
</evidence>
<evidence type="ECO:0000256" key="7">
    <source>
        <dbReference type="ARBA" id="ARBA00023125"/>
    </source>
</evidence>
<dbReference type="FunFam" id="3.30.50.10:FF:000013">
    <property type="entry name" value="Nuclear receptor subfamily 1 group D member 2"/>
    <property type="match status" value="1"/>
</dbReference>
<feature type="domain" description="NR LBD" evidence="14">
    <location>
        <begin position="258"/>
        <end position="533"/>
    </location>
</feature>
<comment type="subcellular location">
    <subcellularLocation>
        <location evidence="1">Cytoplasm</location>
    </subcellularLocation>
    <subcellularLocation>
        <location evidence="11">Nucleus</location>
    </subcellularLocation>
</comment>
<accession>A0A915L6L3</accession>
<dbReference type="PRINTS" id="PR00398">
    <property type="entry name" value="STRDHORMONER"/>
</dbReference>
<dbReference type="PROSITE" id="PS51843">
    <property type="entry name" value="NR_LBD"/>
    <property type="match status" value="1"/>
</dbReference>
<evidence type="ECO:0000256" key="10">
    <source>
        <dbReference type="ARBA" id="ARBA00023242"/>
    </source>
</evidence>
<sequence length="572" mass="63830">MFYESTDEPTDLTLKSINQASSHTNSAAFLTNNINPEVDICKTSSNNHVTDFTITSSTNSQNSKQQQRKTGLTSLTTVEPIHRIENLNVTENAKDFVVESVNNFFLPSNGVGGSDEFHSKKKQIYSTLLFGNASPKCEIGIQPAYSGSTVLCQVCGDKSSGFHYGVHACEGCKGFFRRSIQQKLQYRPCSKNQQCSILRINRNRCQYCRLKKCIAVGMSRDAVRFGRVPKREKAKLLAEMHKANAQSQSLKLSSILENENELILSILAAHSSTSDFTRDKVCSLAEYFRLATPSSAFKFSNLACPLNPAVWPESDDNKSEDLAERYSPAIRGVINFARNIPGFQILTQEDQVTLLKAGVFEILLLRLLPLFNAETKTLILLDGSIYRREVSNANNTVIMNNNSNNNITNGSSGNQGRFLIDSLFDFIDRFSQLSLTEDDMALFCAVVLIAPDRPGLHNPELVALIHEKLKECLKKVIIKHRWNDNASDLYCTLLMKIADLRTLNTLHMEKLLVLKMEPSSKEIKAPSKQESISDISSPVRSPISDISSSESKDSAKEPSKITHWHHCYAKGI</sequence>
<evidence type="ECO:0000256" key="12">
    <source>
        <dbReference type="SAM" id="MobiDB-lite"/>
    </source>
</evidence>
<dbReference type="Pfam" id="PF00105">
    <property type="entry name" value="zf-C4"/>
    <property type="match status" value="1"/>
</dbReference>
<dbReference type="GO" id="GO:0005634">
    <property type="term" value="C:nucleus"/>
    <property type="evidence" value="ECO:0007669"/>
    <property type="project" value="UniProtKB-SubCell"/>
</dbReference>
<dbReference type="GO" id="GO:0000122">
    <property type="term" value="P:negative regulation of transcription by RNA polymerase II"/>
    <property type="evidence" value="ECO:0007669"/>
    <property type="project" value="TreeGrafter"/>
</dbReference>
<evidence type="ECO:0000256" key="9">
    <source>
        <dbReference type="ARBA" id="ARBA00023170"/>
    </source>
</evidence>
<keyword evidence="3 11" id="KW-0479">Metal-binding</keyword>
<keyword evidence="15" id="KW-1185">Reference proteome</keyword>
<keyword evidence="7 11" id="KW-0238">DNA-binding</keyword>
<keyword evidence="6 11" id="KW-0805">Transcription regulation</keyword>
<dbReference type="InterPro" id="IPR001728">
    <property type="entry name" value="ThyrH_rcpt"/>
</dbReference>
<dbReference type="GO" id="GO:0045944">
    <property type="term" value="P:positive regulation of transcription by RNA polymerase II"/>
    <property type="evidence" value="ECO:0007669"/>
    <property type="project" value="TreeGrafter"/>
</dbReference>
<dbReference type="GO" id="GO:0004879">
    <property type="term" value="F:nuclear receptor activity"/>
    <property type="evidence" value="ECO:0007669"/>
    <property type="project" value="InterPro"/>
</dbReference>
<evidence type="ECO:0000256" key="1">
    <source>
        <dbReference type="ARBA" id="ARBA00004496"/>
    </source>
</evidence>
<protein>
    <submittedName>
        <fullName evidence="16">Uncharacterized protein</fullName>
    </submittedName>
</protein>
<dbReference type="InterPro" id="IPR001723">
    <property type="entry name" value="Nuclear_hrmn_rcpt"/>
</dbReference>
<keyword evidence="8 11" id="KW-0804">Transcription</keyword>
<evidence type="ECO:0000256" key="8">
    <source>
        <dbReference type="ARBA" id="ARBA00023163"/>
    </source>
</evidence>
<organism evidence="15 16">
    <name type="scientific">Romanomermis culicivorax</name>
    <name type="common">Nematode worm</name>
    <dbReference type="NCBI Taxonomy" id="13658"/>
    <lineage>
        <taxon>Eukaryota</taxon>
        <taxon>Metazoa</taxon>
        <taxon>Ecdysozoa</taxon>
        <taxon>Nematoda</taxon>
        <taxon>Enoplea</taxon>
        <taxon>Dorylaimia</taxon>
        <taxon>Mermithida</taxon>
        <taxon>Mermithoidea</taxon>
        <taxon>Mermithidae</taxon>
        <taxon>Romanomermis</taxon>
    </lineage>
</organism>
<dbReference type="AlphaFoldDB" id="A0A915L6L3"/>
<dbReference type="CDD" id="cd07166">
    <property type="entry name" value="NR_DBD_REV_ERB"/>
    <property type="match status" value="1"/>
</dbReference>
<name>A0A915L6L3_ROMCU</name>
<feature type="domain" description="Nuclear receptor" evidence="13">
    <location>
        <begin position="149"/>
        <end position="225"/>
    </location>
</feature>
<evidence type="ECO:0000256" key="2">
    <source>
        <dbReference type="ARBA" id="ARBA00008092"/>
    </source>
</evidence>
<evidence type="ECO:0000259" key="14">
    <source>
        <dbReference type="PROSITE" id="PS51843"/>
    </source>
</evidence>
<keyword evidence="10 11" id="KW-0539">Nucleus</keyword>
<dbReference type="InterPro" id="IPR000536">
    <property type="entry name" value="Nucl_hrmn_rcpt_lig-bd"/>
</dbReference>
<dbReference type="InterPro" id="IPR050234">
    <property type="entry name" value="Nuclear_hormone_rcpt_NR1"/>
</dbReference>
<evidence type="ECO:0000256" key="4">
    <source>
        <dbReference type="ARBA" id="ARBA00022771"/>
    </source>
</evidence>
<dbReference type="Gene3D" id="1.10.565.10">
    <property type="entry name" value="Retinoid X Receptor"/>
    <property type="match status" value="1"/>
</dbReference>